<protein>
    <submittedName>
        <fullName evidence="3">PilZ domain-containing protein</fullName>
    </submittedName>
</protein>
<proteinExistence type="predicted"/>
<dbReference type="EMBL" id="JAXAFO010000034">
    <property type="protein sequence ID" value="MDX6850900.1"/>
    <property type="molecule type" value="Genomic_DNA"/>
</dbReference>
<evidence type="ECO:0000256" key="1">
    <source>
        <dbReference type="SAM" id="Coils"/>
    </source>
</evidence>
<accession>A0ABU4S147</accession>
<reference evidence="3 4" key="1">
    <citation type="submission" date="2023-11" db="EMBL/GenBank/DDBJ databases">
        <title>Gilvimarinus fulvus sp. nov., isolated from the surface of Kelp.</title>
        <authorList>
            <person name="Sun Y.Y."/>
            <person name="Gong Y."/>
            <person name="Du Z.J."/>
        </authorList>
    </citation>
    <scope>NUCLEOTIDE SEQUENCE [LARGE SCALE GENOMIC DNA]</scope>
    <source>
        <strain evidence="3 4">SDUM040013</strain>
    </source>
</reference>
<sequence length="185" mass="20838">MDDRREYFRIDVQANIDMAVLTAQPTHQEDPASHFSASPVLRAMAELKKLDGEAVQLQQQIKDSDRALGEYLHVMSRKIDVLAVYCLTSSTESQGDYGEITISEGGLSFIGEQAVKIDDWVALMLIFAHPTMAIALHGQITRCEPDPDKGYQIAAEFRYENSAQRQQISQQIMRSQMESIRSNKT</sequence>
<dbReference type="Pfam" id="PF07238">
    <property type="entry name" value="PilZ"/>
    <property type="match status" value="1"/>
</dbReference>
<dbReference type="InterPro" id="IPR009875">
    <property type="entry name" value="PilZ_domain"/>
</dbReference>
<dbReference type="Proteomes" id="UP001273505">
    <property type="component" value="Unassembled WGS sequence"/>
</dbReference>
<dbReference type="RefSeq" id="WP_302723346.1">
    <property type="nucleotide sequence ID" value="NZ_JAULRU010000610.1"/>
</dbReference>
<name>A0ABU4S147_9GAMM</name>
<feature type="coiled-coil region" evidence="1">
    <location>
        <begin position="40"/>
        <end position="67"/>
    </location>
</feature>
<keyword evidence="1" id="KW-0175">Coiled coil</keyword>
<feature type="domain" description="PilZ" evidence="2">
    <location>
        <begin position="100"/>
        <end position="172"/>
    </location>
</feature>
<evidence type="ECO:0000259" key="2">
    <source>
        <dbReference type="Pfam" id="PF07238"/>
    </source>
</evidence>
<evidence type="ECO:0000313" key="3">
    <source>
        <dbReference type="EMBL" id="MDX6850900.1"/>
    </source>
</evidence>
<evidence type="ECO:0000313" key="4">
    <source>
        <dbReference type="Proteomes" id="UP001273505"/>
    </source>
</evidence>
<keyword evidence="4" id="KW-1185">Reference proteome</keyword>
<comment type="caution">
    <text evidence="3">The sequence shown here is derived from an EMBL/GenBank/DDBJ whole genome shotgun (WGS) entry which is preliminary data.</text>
</comment>
<organism evidence="3 4">
    <name type="scientific">Gilvimarinus gilvus</name>
    <dbReference type="NCBI Taxonomy" id="3058038"/>
    <lineage>
        <taxon>Bacteria</taxon>
        <taxon>Pseudomonadati</taxon>
        <taxon>Pseudomonadota</taxon>
        <taxon>Gammaproteobacteria</taxon>
        <taxon>Cellvibrionales</taxon>
        <taxon>Cellvibrionaceae</taxon>
        <taxon>Gilvimarinus</taxon>
    </lineage>
</organism>
<gene>
    <name evidence="3" type="ORF">SCD92_16110</name>
</gene>